<dbReference type="AlphaFoldDB" id="A0A1M4ZB78"/>
<sequence>MKMMVIIAHPNLKDSRANSAMAKELSNHSTIQVRKLYEEYPDGKIDIEREQQLLLGVDRIVLQFPFYWYSCPPLLKEWFDQVLTYGWAFGPGGEALKGKDFIVATTTGGPENEYRSGGRNWFTISEYLRPIQATINRCNGTFLPAFATYNADRATGAALKEAAKRYLDHILAPAEALYR</sequence>
<evidence type="ECO:0000313" key="3">
    <source>
        <dbReference type="EMBL" id="SHF14836.1"/>
    </source>
</evidence>
<keyword evidence="4" id="KW-1185">Reference proteome</keyword>
<evidence type="ECO:0000256" key="1">
    <source>
        <dbReference type="ARBA" id="ARBA00023002"/>
    </source>
</evidence>
<keyword evidence="1" id="KW-0560">Oxidoreductase</keyword>
<feature type="domain" description="Flavodoxin-like fold" evidence="2">
    <location>
        <begin position="1"/>
        <end position="169"/>
    </location>
</feature>
<proteinExistence type="predicted"/>
<dbReference type="RefSeq" id="WP_073155390.1">
    <property type="nucleotide sequence ID" value="NZ_FQVL01000008.1"/>
</dbReference>
<dbReference type="OrthoDB" id="9798454at2"/>
<dbReference type="InterPro" id="IPR003680">
    <property type="entry name" value="Flavodoxin_fold"/>
</dbReference>
<dbReference type="Proteomes" id="UP000184476">
    <property type="component" value="Unassembled WGS sequence"/>
</dbReference>
<dbReference type="Gene3D" id="3.40.50.360">
    <property type="match status" value="1"/>
</dbReference>
<dbReference type="GO" id="GO:0009055">
    <property type="term" value="F:electron transfer activity"/>
    <property type="evidence" value="ECO:0007669"/>
    <property type="project" value="TreeGrafter"/>
</dbReference>
<dbReference type="STRING" id="112248.SAMN05444392_108127"/>
<gene>
    <name evidence="3" type="ORF">SAMN05444392_108127</name>
</gene>
<dbReference type="PANTHER" id="PTHR47307:SF1">
    <property type="entry name" value="GLUTATHIONE-REGULATED POTASSIUM-EFFLUX SYSTEM ANCILLARY PROTEIN KEFG"/>
    <property type="match status" value="1"/>
</dbReference>
<evidence type="ECO:0000259" key="2">
    <source>
        <dbReference type="Pfam" id="PF02525"/>
    </source>
</evidence>
<dbReference type="PANTHER" id="PTHR47307">
    <property type="entry name" value="GLUTATHIONE-REGULATED POTASSIUM-EFFLUX SYSTEM ANCILLARY PROTEIN KEFG"/>
    <property type="match status" value="1"/>
</dbReference>
<dbReference type="EMBL" id="FQVL01000008">
    <property type="protein sequence ID" value="SHF14836.1"/>
    <property type="molecule type" value="Genomic_DNA"/>
</dbReference>
<dbReference type="GO" id="GO:0003955">
    <property type="term" value="F:NAD(P)H dehydrogenase (quinone) activity"/>
    <property type="evidence" value="ECO:0007669"/>
    <property type="project" value="TreeGrafter"/>
</dbReference>
<organism evidence="3 4">
    <name type="scientific">Seinonella peptonophila</name>
    <dbReference type="NCBI Taxonomy" id="112248"/>
    <lineage>
        <taxon>Bacteria</taxon>
        <taxon>Bacillati</taxon>
        <taxon>Bacillota</taxon>
        <taxon>Bacilli</taxon>
        <taxon>Bacillales</taxon>
        <taxon>Thermoactinomycetaceae</taxon>
        <taxon>Seinonella</taxon>
    </lineage>
</organism>
<dbReference type="SUPFAM" id="SSF52218">
    <property type="entry name" value="Flavoproteins"/>
    <property type="match status" value="1"/>
</dbReference>
<dbReference type="Pfam" id="PF02525">
    <property type="entry name" value="Flavodoxin_2"/>
    <property type="match status" value="1"/>
</dbReference>
<accession>A0A1M4ZB78</accession>
<dbReference type="InterPro" id="IPR046980">
    <property type="entry name" value="KefG/KefF"/>
</dbReference>
<name>A0A1M4ZB78_9BACL</name>
<evidence type="ECO:0000313" key="4">
    <source>
        <dbReference type="Proteomes" id="UP000184476"/>
    </source>
</evidence>
<dbReference type="GO" id="GO:0010181">
    <property type="term" value="F:FMN binding"/>
    <property type="evidence" value="ECO:0007669"/>
    <property type="project" value="TreeGrafter"/>
</dbReference>
<reference evidence="3 4" key="1">
    <citation type="submission" date="2016-11" db="EMBL/GenBank/DDBJ databases">
        <authorList>
            <person name="Jaros S."/>
            <person name="Januszkiewicz K."/>
            <person name="Wedrychowicz H."/>
        </authorList>
    </citation>
    <scope>NUCLEOTIDE SEQUENCE [LARGE SCALE GENOMIC DNA]</scope>
    <source>
        <strain evidence="3 4">DSM 44666</strain>
    </source>
</reference>
<protein>
    <submittedName>
        <fullName evidence="3">Glutathione-regulated potassium-efflux system ancillary protein KefG</fullName>
    </submittedName>
</protein>
<dbReference type="InterPro" id="IPR029039">
    <property type="entry name" value="Flavoprotein-like_sf"/>
</dbReference>